<keyword evidence="6" id="KW-0479">Metal-binding</keyword>
<feature type="transmembrane region" description="Helical" evidence="11">
    <location>
        <begin position="56"/>
        <end position="76"/>
    </location>
</feature>
<reference evidence="13" key="1">
    <citation type="submission" date="2020-07" db="EMBL/GenBank/DDBJ databases">
        <authorList>
            <person name="Lin J."/>
        </authorList>
    </citation>
    <scope>NUCLEOTIDE SEQUENCE</scope>
</reference>
<evidence type="ECO:0000256" key="3">
    <source>
        <dbReference type="ARBA" id="ARBA00022448"/>
    </source>
</evidence>
<evidence type="ECO:0000256" key="4">
    <source>
        <dbReference type="ARBA" id="ARBA00022617"/>
    </source>
</evidence>
<dbReference type="InterPro" id="IPR043205">
    <property type="entry name" value="CYB561/CYBRD1-like"/>
</dbReference>
<dbReference type="InterPro" id="IPR006593">
    <property type="entry name" value="Cyt_b561/ferric_Rdtase_TM"/>
</dbReference>
<evidence type="ECO:0000256" key="5">
    <source>
        <dbReference type="ARBA" id="ARBA00022692"/>
    </source>
</evidence>
<dbReference type="EMBL" id="LR862150">
    <property type="protein sequence ID" value="CAD1832763.1"/>
    <property type="molecule type" value="Genomic_DNA"/>
</dbReference>
<dbReference type="GO" id="GO:0016491">
    <property type="term" value="F:oxidoreductase activity"/>
    <property type="evidence" value="ECO:0007669"/>
    <property type="project" value="InterPro"/>
</dbReference>
<dbReference type="SMART" id="SM00665">
    <property type="entry name" value="B561"/>
    <property type="match status" value="1"/>
</dbReference>
<evidence type="ECO:0000256" key="8">
    <source>
        <dbReference type="ARBA" id="ARBA00022989"/>
    </source>
</evidence>
<feature type="transmembrane region" description="Helical" evidence="11">
    <location>
        <begin position="18"/>
        <end position="36"/>
    </location>
</feature>
<organism evidence="13">
    <name type="scientific">Ananas comosus var. bracteatus</name>
    <name type="common">red pineapple</name>
    <dbReference type="NCBI Taxonomy" id="296719"/>
    <lineage>
        <taxon>Eukaryota</taxon>
        <taxon>Viridiplantae</taxon>
        <taxon>Streptophyta</taxon>
        <taxon>Embryophyta</taxon>
        <taxon>Tracheophyta</taxon>
        <taxon>Spermatophyta</taxon>
        <taxon>Magnoliopsida</taxon>
        <taxon>Liliopsida</taxon>
        <taxon>Poales</taxon>
        <taxon>Bromeliaceae</taxon>
        <taxon>Bromelioideae</taxon>
        <taxon>Ananas</taxon>
    </lineage>
</organism>
<evidence type="ECO:0000256" key="11">
    <source>
        <dbReference type="SAM" id="Phobius"/>
    </source>
</evidence>
<keyword evidence="5 11" id="KW-0812">Transmembrane</keyword>
<dbReference type="GO" id="GO:0046872">
    <property type="term" value="F:metal ion binding"/>
    <property type="evidence" value="ECO:0007669"/>
    <property type="project" value="UniProtKB-KW"/>
</dbReference>
<dbReference type="Gene3D" id="1.20.120.1770">
    <property type="match status" value="1"/>
</dbReference>
<feature type="domain" description="Cytochrome b561" evidence="12">
    <location>
        <begin position="19"/>
        <end position="241"/>
    </location>
</feature>
<name>A0A6V7PQ08_ANACO</name>
<accession>A0A6V7PQ08</accession>
<dbReference type="GO" id="GO:0016020">
    <property type="term" value="C:membrane"/>
    <property type="evidence" value="ECO:0007669"/>
    <property type="project" value="UniProtKB-SubCell"/>
</dbReference>
<evidence type="ECO:0000256" key="9">
    <source>
        <dbReference type="ARBA" id="ARBA00023004"/>
    </source>
</evidence>
<comment type="cofactor">
    <cofactor evidence="1">
        <name>heme b</name>
        <dbReference type="ChEBI" id="CHEBI:60344"/>
    </cofactor>
</comment>
<evidence type="ECO:0000256" key="10">
    <source>
        <dbReference type="ARBA" id="ARBA00023136"/>
    </source>
</evidence>
<sequence>MALTANPKFLLAATHARTVAHILALLAVILMLVWVLHYRGGANLRSDADPELIFNVHPLVMSLGFIVVIGEAIMAYRTIPTEKRVRKFIHMMLHFVALTLGIFGIYAAFKYHKESASPDMLSLHSWLGICTICLFGLQGGEGGGEGGLPRPCRAPSLRLPRLQPLVVWVLLLLASARSGGEPGDGEAAARLRRPCDLPDGDLHCGDRLGRQGGLTVSEMQLINFTGLFILLFGVAVSIVVALPKIV</sequence>
<evidence type="ECO:0000256" key="1">
    <source>
        <dbReference type="ARBA" id="ARBA00001970"/>
    </source>
</evidence>
<keyword evidence="10 11" id="KW-0472">Membrane</keyword>
<protein>
    <recommendedName>
        <fullName evidence="12">Cytochrome b561 domain-containing protein</fullName>
    </recommendedName>
</protein>
<gene>
    <name evidence="13" type="ORF">CB5_LOCUS15974</name>
</gene>
<keyword evidence="7" id="KW-0249">Electron transport</keyword>
<keyword evidence="9" id="KW-0408">Iron</keyword>
<feature type="transmembrane region" description="Helical" evidence="11">
    <location>
        <begin position="88"/>
        <end position="109"/>
    </location>
</feature>
<dbReference type="PROSITE" id="PS50939">
    <property type="entry name" value="CYTOCHROME_B561"/>
    <property type="match status" value="1"/>
</dbReference>
<dbReference type="PANTHER" id="PTHR10106:SF43">
    <property type="entry name" value="CYTOCHROME B561 FAMILY PROTEIN, EXPRESSED"/>
    <property type="match status" value="1"/>
</dbReference>
<dbReference type="Pfam" id="PF03188">
    <property type="entry name" value="Cytochrom_B561"/>
    <property type="match status" value="1"/>
</dbReference>
<keyword evidence="8 11" id="KW-1133">Transmembrane helix</keyword>
<evidence type="ECO:0000256" key="6">
    <source>
        <dbReference type="ARBA" id="ARBA00022723"/>
    </source>
</evidence>
<keyword evidence="3" id="KW-0813">Transport</keyword>
<keyword evidence="4" id="KW-0349">Heme</keyword>
<dbReference type="AlphaFoldDB" id="A0A6V7PQ08"/>
<feature type="transmembrane region" description="Helical" evidence="11">
    <location>
        <begin position="221"/>
        <end position="242"/>
    </location>
</feature>
<dbReference type="PANTHER" id="PTHR10106">
    <property type="entry name" value="CYTOCHROME B561-RELATED"/>
    <property type="match status" value="1"/>
</dbReference>
<evidence type="ECO:0000256" key="2">
    <source>
        <dbReference type="ARBA" id="ARBA00004141"/>
    </source>
</evidence>
<evidence type="ECO:0000259" key="12">
    <source>
        <dbReference type="PROSITE" id="PS50939"/>
    </source>
</evidence>
<comment type="subcellular location">
    <subcellularLocation>
        <location evidence="2">Membrane</location>
        <topology evidence="2">Multi-pass membrane protein</topology>
    </subcellularLocation>
</comment>
<proteinExistence type="predicted"/>
<evidence type="ECO:0000256" key="7">
    <source>
        <dbReference type="ARBA" id="ARBA00022982"/>
    </source>
</evidence>
<evidence type="ECO:0000313" key="13">
    <source>
        <dbReference type="EMBL" id="CAD1832763.1"/>
    </source>
</evidence>